<name>A0A0E0FL72_ORYNI</name>
<feature type="compositionally biased region" description="Basic and acidic residues" evidence="1">
    <location>
        <begin position="41"/>
        <end position="55"/>
    </location>
</feature>
<dbReference type="Proteomes" id="UP000006591">
    <property type="component" value="Chromosome 1"/>
</dbReference>
<protein>
    <submittedName>
        <fullName evidence="2">Uncharacterized protein</fullName>
    </submittedName>
</protein>
<proteinExistence type="predicted"/>
<keyword evidence="3" id="KW-1185">Reference proteome</keyword>
<evidence type="ECO:0000256" key="1">
    <source>
        <dbReference type="SAM" id="MobiDB-lite"/>
    </source>
</evidence>
<reference evidence="2" key="2">
    <citation type="submission" date="2018-04" db="EMBL/GenBank/DDBJ databases">
        <title>OnivRS2 (Oryza nivara Reference Sequence Version 2).</title>
        <authorList>
            <person name="Zhang J."/>
            <person name="Kudrna D."/>
            <person name="Lee S."/>
            <person name="Talag J."/>
            <person name="Rajasekar S."/>
            <person name="Welchert J."/>
            <person name="Hsing Y.-I."/>
            <person name="Wing R.A."/>
        </authorList>
    </citation>
    <scope>NUCLEOTIDE SEQUENCE [LARGE SCALE GENOMIC DNA]</scope>
</reference>
<evidence type="ECO:0000313" key="3">
    <source>
        <dbReference type="Proteomes" id="UP000006591"/>
    </source>
</evidence>
<dbReference type="EnsemblPlants" id="ONIVA01G16730.1">
    <property type="protein sequence ID" value="ONIVA01G16730.1"/>
    <property type="gene ID" value="ONIVA01G16730"/>
</dbReference>
<dbReference type="Gramene" id="ONIVA01G16730.1">
    <property type="protein sequence ID" value="ONIVA01G16730.1"/>
    <property type="gene ID" value="ONIVA01G16730"/>
</dbReference>
<sequence>MSVVELNTLAMVLPYVSLRTSAVLEEEEEDDPRKTQVAAHQAKETRSDGEPERHGCSWSQAACVLVVQCREQGRANRSIPRSSTWHPSGAGL</sequence>
<organism evidence="2">
    <name type="scientific">Oryza nivara</name>
    <name type="common">Indian wild rice</name>
    <name type="synonym">Oryza sativa f. spontanea</name>
    <dbReference type="NCBI Taxonomy" id="4536"/>
    <lineage>
        <taxon>Eukaryota</taxon>
        <taxon>Viridiplantae</taxon>
        <taxon>Streptophyta</taxon>
        <taxon>Embryophyta</taxon>
        <taxon>Tracheophyta</taxon>
        <taxon>Spermatophyta</taxon>
        <taxon>Magnoliopsida</taxon>
        <taxon>Liliopsida</taxon>
        <taxon>Poales</taxon>
        <taxon>Poaceae</taxon>
        <taxon>BOP clade</taxon>
        <taxon>Oryzoideae</taxon>
        <taxon>Oryzeae</taxon>
        <taxon>Oryzinae</taxon>
        <taxon>Oryza</taxon>
    </lineage>
</organism>
<dbReference type="HOGENOM" id="CLU_2417017_0_0_1"/>
<accession>A0A0E0FL72</accession>
<dbReference type="AlphaFoldDB" id="A0A0E0FL72"/>
<reference evidence="2" key="1">
    <citation type="submission" date="2015-04" db="UniProtKB">
        <authorList>
            <consortium name="EnsemblPlants"/>
        </authorList>
    </citation>
    <scope>IDENTIFICATION</scope>
    <source>
        <strain evidence="2">SL10</strain>
    </source>
</reference>
<feature type="region of interest" description="Disordered" evidence="1">
    <location>
        <begin position="24"/>
        <end position="55"/>
    </location>
</feature>
<evidence type="ECO:0000313" key="2">
    <source>
        <dbReference type="EnsemblPlants" id="ONIVA01G16730.1"/>
    </source>
</evidence>